<dbReference type="OrthoDB" id="7777654at2759"/>
<comment type="similarity">
    <text evidence="3 8">Belongs to the carotenoid/retinoid oxidoreductase family.</text>
</comment>
<keyword evidence="9" id="KW-0812">Transmembrane</keyword>
<dbReference type="STRING" id="303698.A0A1V6SM36"/>
<sequence>MQNQKKKKVVVIGSGVAGITAAARLARSGIDVSLYEKNDFFGGKCSVIKENGYRFDCGPSIMLMLEIFEELFEHLGTSMTAENIKVLKCDPNCHIWFSDGNHFTTSTDLTHMKQQIEGFEGGGAFNSYLGFLQESQQHYEQSITHVLNKDFPNFGSLLRPRFLRYLFKLHPFHSVWQRASHFFRIHKVRQVFTIGSMYLGMSPLEIPGTYTLLQYAELTGGVWYPCGGFYRLFESLITVGQRFGAKYHSSSPVKRVVISEQNKVLGVTLESGKFVEADAVLVNADLLYAYENLLPEDPSTAGISTRGRDVSCSTISFYWSLSKKVPVLGIHNLFVDDSFGKGDRNVYWDPDDSVIPNFYIHIPSKIDETAAPPGKDAVNVLILVRNLEDSTTNDDITSRIIAKAREQVIFFIERRTGISNFKKLIENETFHQPSSWQKTFNATKGGVFGLKHNFFNILAFRPKMRHENFSGVYFAGASTHPGAGVPTCLAGAKLSAEEILKDLGANSSWSKPSSNERSLFDLLMQGNTMVALHDWGSVSLIIMSFFIFVGVMSYLKQ</sequence>
<dbReference type="NCBIfam" id="TIGR02734">
    <property type="entry name" value="crtI_fam"/>
    <property type="match status" value="1"/>
</dbReference>
<dbReference type="PRINTS" id="PR00419">
    <property type="entry name" value="ADXRDTASE"/>
</dbReference>
<evidence type="ECO:0000256" key="6">
    <source>
        <dbReference type="ARBA" id="ARBA00023002"/>
    </source>
</evidence>
<evidence type="ECO:0000313" key="12">
    <source>
        <dbReference type="Proteomes" id="UP000191285"/>
    </source>
</evidence>
<evidence type="ECO:0000256" key="1">
    <source>
        <dbReference type="ARBA" id="ARBA00001911"/>
    </source>
</evidence>
<evidence type="ECO:0000256" key="9">
    <source>
        <dbReference type="SAM" id="Phobius"/>
    </source>
</evidence>
<dbReference type="SUPFAM" id="SSF51905">
    <property type="entry name" value="FAD/NAD(P)-binding domain"/>
    <property type="match status" value="1"/>
</dbReference>
<evidence type="ECO:0000259" key="10">
    <source>
        <dbReference type="Pfam" id="PF01593"/>
    </source>
</evidence>
<comment type="caution">
    <text evidence="11">The sequence shown here is derived from an EMBL/GenBank/DDBJ whole genome shotgun (WGS) entry which is preliminary data.</text>
</comment>
<dbReference type="PANTHER" id="PTHR43734:SF1">
    <property type="entry name" value="PHYTOENE DESATURASE"/>
    <property type="match status" value="1"/>
</dbReference>
<keyword evidence="9" id="KW-0472">Membrane</keyword>
<evidence type="ECO:0000256" key="4">
    <source>
        <dbReference type="ARBA" id="ARBA00013293"/>
    </source>
</evidence>
<evidence type="ECO:0000256" key="3">
    <source>
        <dbReference type="ARBA" id="ARBA00006046"/>
    </source>
</evidence>
<evidence type="ECO:0000256" key="5">
    <source>
        <dbReference type="ARBA" id="ARBA00022746"/>
    </source>
</evidence>
<comment type="cofactor">
    <cofactor evidence="1">
        <name>NAD(+)</name>
        <dbReference type="ChEBI" id="CHEBI:57540"/>
    </cofactor>
</comment>
<organism evidence="11 12">
    <name type="scientific">Penicillium steckii</name>
    <dbReference type="NCBI Taxonomy" id="303698"/>
    <lineage>
        <taxon>Eukaryota</taxon>
        <taxon>Fungi</taxon>
        <taxon>Dikarya</taxon>
        <taxon>Ascomycota</taxon>
        <taxon>Pezizomycotina</taxon>
        <taxon>Eurotiomycetes</taxon>
        <taxon>Eurotiomycetidae</taxon>
        <taxon>Eurotiales</taxon>
        <taxon>Aspergillaceae</taxon>
        <taxon>Penicillium</taxon>
    </lineage>
</organism>
<name>A0A1V6SM36_9EURO</name>
<evidence type="ECO:0000256" key="7">
    <source>
        <dbReference type="ARBA" id="ARBA00034551"/>
    </source>
</evidence>
<dbReference type="Pfam" id="PF01593">
    <property type="entry name" value="Amino_oxidase"/>
    <property type="match status" value="1"/>
</dbReference>
<dbReference type="InterPro" id="IPR014105">
    <property type="entry name" value="Carotenoid/retinoid_OxRdtase"/>
</dbReference>
<protein>
    <recommendedName>
        <fullName evidence="4">Phytoene desaturase</fullName>
    </recommendedName>
    <alternativeName>
        <fullName evidence="7">Phytoene desaturase (3,4-didehydrolycopene-forming)</fullName>
    </alternativeName>
</protein>
<dbReference type="GO" id="GO:0016166">
    <property type="term" value="F:phytoene dehydrogenase activity"/>
    <property type="evidence" value="ECO:0007669"/>
    <property type="project" value="UniProtKB-ARBA"/>
</dbReference>
<dbReference type="Gene3D" id="3.50.50.60">
    <property type="entry name" value="FAD/NAD(P)-binding domain"/>
    <property type="match status" value="2"/>
</dbReference>
<dbReference type="PROSITE" id="PS00982">
    <property type="entry name" value="PHYTOENE_DH"/>
    <property type="match status" value="1"/>
</dbReference>
<dbReference type="InterPro" id="IPR002937">
    <property type="entry name" value="Amino_oxidase"/>
</dbReference>
<dbReference type="GO" id="GO:0016117">
    <property type="term" value="P:carotenoid biosynthetic process"/>
    <property type="evidence" value="ECO:0007669"/>
    <property type="project" value="UniProtKB-KW"/>
</dbReference>
<feature type="domain" description="Amine oxidase" evidence="10">
    <location>
        <begin position="16"/>
        <end position="500"/>
    </location>
</feature>
<dbReference type="InterPro" id="IPR008150">
    <property type="entry name" value="Phytoene_DH_bac_CS"/>
</dbReference>
<feature type="transmembrane region" description="Helical" evidence="9">
    <location>
        <begin position="535"/>
        <end position="555"/>
    </location>
</feature>
<keyword evidence="6 8" id="KW-0560">Oxidoreductase</keyword>
<accession>A0A1V6SM36</accession>
<comment type="pathway">
    <text evidence="2 8">Carotenoid biosynthesis.</text>
</comment>
<proteinExistence type="inferred from homology"/>
<reference evidence="12" key="1">
    <citation type="journal article" date="2017" name="Nat. Microbiol.">
        <title>Global analysis of biosynthetic gene clusters reveals vast potential of secondary metabolite production in Penicillium species.</title>
        <authorList>
            <person name="Nielsen J.C."/>
            <person name="Grijseels S."/>
            <person name="Prigent S."/>
            <person name="Ji B."/>
            <person name="Dainat J."/>
            <person name="Nielsen K.F."/>
            <person name="Frisvad J.C."/>
            <person name="Workman M."/>
            <person name="Nielsen J."/>
        </authorList>
    </citation>
    <scope>NUCLEOTIDE SEQUENCE [LARGE SCALE GENOMIC DNA]</scope>
    <source>
        <strain evidence="12">IBT 24891</strain>
    </source>
</reference>
<dbReference type="EMBL" id="MLKD01000033">
    <property type="protein sequence ID" value="OQE14744.1"/>
    <property type="molecule type" value="Genomic_DNA"/>
</dbReference>
<gene>
    <name evidence="11" type="ORF">PENSTE_c033G06028</name>
</gene>
<evidence type="ECO:0000256" key="8">
    <source>
        <dbReference type="RuleBase" id="RU362075"/>
    </source>
</evidence>
<keyword evidence="12" id="KW-1185">Reference proteome</keyword>
<evidence type="ECO:0000256" key="2">
    <source>
        <dbReference type="ARBA" id="ARBA00004829"/>
    </source>
</evidence>
<dbReference type="PANTHER" id="PTHR43734">
    <property type="entry name" value="PHYTOENE DESATURASE"/>
    <property type="match status" value="1"/>
</dbReference>
<evidence type="ECO:0000313" key="11">
    <source>
        <dbReference type="EMBL" id="OQE14744.1"/>
    </source>
</evidence>
<dbReference type="AlphaFoldDB" id="A0A1V6SM36"/>
<dbReference type="Proteomes" id="UP000191285">
    <property type="component" value="Unassembled WGS sequence"/>
</dbReference>
<dbReference type="InterPro" id="IPR036188">
    <property type="entry name" value="FAD/NAD-bd_sf"/>
</dbReference>
<dbReference type="FunFam" id="3.50.50.60:FF:000171">
    <property type="entry name" value="zeta-carotene-forming phytoene desaturase"/>
    <property type="match status" value="1"/>
</dbReference>
<keyword evidence="5 8" id="KW-0125">Carotenoid biosynthesis</keyword>
<keyword evidence="9" id="KW-1133">Transmembrane helix</keyword>